<evidence type="ECO:0000256" key="1">
    <source>
        <dbReference type="ARBA" id="ARBA00004196"/>
    </source>
</evidence>
<accession>A0ABX5XLA7</accession>
<dbReference type="Proteomes" id="UP000318081">
    <property type="component" value="Chromosome"/>
</dbReference>
<keyword evidence="4" id="KW-0812">Transmembrane</keyword>
<dbReference type="PANTHER" id="PTHR32347">
    <property type="entry name" value="EFFLUX SYSTEM COMPONENT YKNX-RELATED"/>
    <property type="match status" value="1"/>
</dbReference>
<keyword evidence="6" id="KW-1185">Reference proteome</keyword>
<evidence type="ECO:0000313" key="5">
    <source>
        <dbReference type="EMBL" id="QDV82770.1"/>
    </source>
</evidence>
<name>A0ABX5XLA7_9BACT</name>
<feature type="transmembrane region" description="Helical" evidence="4">
    <location>
        <begin position="165"/>
        <end position="183"/>
    </location>
</feature>
<feature type="region of interest" description="Disordered" evidence="3">
    <location>
        <begin position="430"/>
        <end position="449"/>
    </location>
</feature>
<reference evidence="5 6" key="1">
    <citation type="submission" date="2019-02" db="EMBL/GenBank/DDBJ databases">
        <title>Deep-cultivation of Planctomycetes and their phenomic and genomic characterization uncovers novel biology.</title>
        <authorList>
            <person name="Wiegand S."/>
            <person name="Jogler M."/>
            <person name="Boedeker C."/>
            <person name="Pinto D."/>
            <person name="Vollmers J."/>
            <person name="Rivas-Marin E."/>
            <person name="Kohn T."/>
            <person name="Peeters S.H."/>
            <person name="Heuer A."/>
            <person name="Rast P."/>
            <person name="Oberbeckmann S."/>
            <person name="Bunk B."/>
            <person name="Jeske O."/>
            <person name="Meyerdierks A."/>
            <person name="Storesund J.E."/>
            <person name="Kallscheuer N."/>
            <person name="Luecker S."/>
            <person name="Lage O.M."/>
            <person name="Pohl T."/>
            <person name="Merkel B.J."/>
            <person name="Hornburger P."/>
            <person name="Mueller R.-W."/>
            <person name="Bruemmer F."/>
            <person name="Labrenz M."/>
            <person name="Spormann A.M."/>
            <person name="Op den Camp H."/>
            <person name="Overmann J."/>
            <person name="Amann R."/>
            <person name="Jetten M.S.M."/>
            <person name="Mascher T."/>
            <person name="Medema M.H."/>
            <person name="Devos D.P."/>
            <person name="Kaster A.-K."/>
            <person name="Ovreas L."/>
            <person name="Rohde M."/>
            <person name="Galperin M.Y."/>
            <person name="Jogler C."/>
        </authorList>
    </citation>
    <scope>NUCLEOTIDE SEQUENCE [LARGE SCALE GENOMIC DNA]</scope>
    <source>
        <strain evidence="5 6">TBK1r</strain>
    </source>
</reference>
<evidence type="ECO:0000313" key="6">
    <source>
        <dbReference type="Proteomes" id="UP000318081"/>
    </source>
</evidence>
<feature type="transmembrane region" description="Helical" evidence="4">
    <location>
        <begin position="372"/>
        <end position="396"/>
    </location>
</feature>
<dbReference type="RefSeq" id="WP_145208814.1">
    <property type="nucleotide sequence ID" value="NZ_CP036432.1"/>
</dbReference>
<feature type="transmembrane region" description="Helical" evidence="4">
    <location>
        <begin position="459"/>
        <end position="477"/>
    </location>
</feature>
<feature type="transmembrane region" description="Helical" evidence="4">
    <location>
        <begin position="292"/>
        <end position="311"/>
    </location>
</feature>
<feature type="transmembrane region" description="Helical" evidence="4">
    <location>
        <begin position="402"/>
        <end position="423"/>
    </location>
</feature>
<protein>
    <submittedName>
        <fullName evidence="5">Peptidase family M50</fullName>
    </submittedName>
</protein>
<feature type="transmembrane region" description="Helical" evidence="4">
    <location>
        <begin position="264"/>
        <end position="286"/>
    </location>
</feature>
<dbReference type="EMBL" id="CP036432">
    <property type="protein sequence ID" value="QDV82770.1"/>
    <property type="molecule type" value="Genomic_DNA"/>
</dbReference>
<organism evidence="5 6">
    <name type="scientific">Stieleria magnilauensis</name>
    <dbReference type="NCBI Taxonomy" id="2527963"/>
    <lineage>
        <taxon>Bacteria</taxon>
        <taxon>Pseudomonadati</taxon>
        <taxon>Planctomycetota</taxon>
        <taxon>Planctomycetia</taxon>
        <taxon>Pirellulales</taxon>
        <taxon>Pirellulaceae</taxon>
        <taxon>Stieleria</taxon>
    </lineage>
</organism>
<feature type="transmembrane region" description="Helical" evidence="4">
    <location>
        <begin position="203"/>
        <end position="225"/>
    </location>
</feature>
<keyword evidence="4" id="KW-0472">Membrane</keyword>
<comment type="subcellular location">
    <subcellularLocation>
        <location evidence="1">Cell envelope</location>
    </subcellularLocation>
</comment>
<dbReference type="PANTHER" id="PTHR32347:SF23">
    <property type="entry name" value="BLL5650 PROTEIN"/>
    <property type="match status" value="1"/>
</dbReference>
<gene>
    <name evidence="5" type="ORF">TBK1r_17020</name>
</gene>
<evidence type="ECO:0000256" key="2">
    <source>
        <dbReference type="ARBA" id="ARBA00023054"/>
    </source>
</evidence>
<evidence type="ECO:0000256" key="4">
    <source>
        <dbReference type="SAM" id="Phobius"/>
    </source>
</evidence>
<keyword evidence="4" id="KW-1133">Transmembrane helix</keyword>
<keyword evidence="2" id="KW-0175">Coiled coil</keyword>
<evidence type="ECO:0000256" key="3">
    <source>
        <dbReference type="SAM" id="MobiDB-lite"/>
    </source>
</evidence>
<feature type="compositionally biased region" description="Polar residues" evidence="3">
    <location>
        <begin position="436"/>
        <end position="446"/>
    </location>
</feature>
<sequence length="767" mass="83990">MNRSASANGNDRDVWRLRGDLYFRWVDGIGAAEGYWVVNDPLAGEWFYLSKIEKRLLELADGGHSIRELCQIAAATIKPLESSVDALVSFYAQARRKGMLVTVGNGGPIDRAVFDQSLGQHAAFPFSTRLSRWLGKMVAFRLPGLNPNAWFQIPKTAKRWSSSKAIWIGLIGLTVISLALLVARFDVLTGELSRAVARRDPVWFVLVLVTIAAAKSIHELAHVVACRWVGAECRELGVMLLFGAPCLYCDVSDLWRVPRRSRRVLVSAAGMMAELCLAGLATIVWAVTDASIVHDLALVVMVVCCVSTVLINGNPLLRYDGYFMLADWIGVPNLSQRANQAMRNVVRKGVWGQAADADVVPQIGRAVPTTALVFYAAASAAYRLFVVGLLTLLIYHGSVDVGLGWLGAAFAAALLGSMLLRAITSVLRSPDARPRSGQNSSGQSSAPHRRRWWNHRRPIVFVAAVVGLLWIGMVIPFSRRVVVPVLVVAAEQQELHAIESGRIVELAESGTMVESGQVLIRLRNDDLDDQLAQADAELAVATALVAAWQSRKGTPAENSAALSVALKRSEAAEKHRRLIAQRKQRLTLVARSAGRFTHSIPTPIDARDRKWRPGQWVPSGTLMGWVGHPEHRKGVALVDQSHVGLIRAGQHVRIRHASRSRGQIQGAVIQGAVTQDSMIEKTLVQDTVRHFERAAGESIPPELLVEAADSKDRLDVSQANYFVRITLDPASSPPLPLRSVALAEINVEASSLWHRLRRIAALEYRGL</sequence>
<proteinExistence type="predicted"/>
<dbReference type="InterPro" id="IPR050465">
    <property type="entry name" value="UPF0194_transport"/>
</dbReference>